<dbReference type="PANTHER" id="PTHR42988:SF2">
    <property type="entry name" value="CYCLIC NUCLEOTIDE PHOSPHODIESTERASE CBUA0032-RELATED"/>
    <property type="match status" value="1"/>
</dbReference>
<dbReference type="CDD" id="cd07402">
    <property type="entry name" value="MPP_GpdQ"/>
    <property type="match status" value="1"/>
</dbReference>
<dbReference type="InterPro" id="IPR026575">
    <property type="entry name" value="GpdQ/CpdA-like"/>
</dbReference>
<keyword evidence="3" id="KW-0408">Iron</keyword>
<reference evidence="6 7" key="1">
    <citation type="submission" date="2018-08" db="EMBL/GenBank/DDBJ databases">
        <title>Comparative analysis of Burkholderia isolates from Puerto Rico.</title>
        <authorList>
            <person name="Hall C."/>
            <person name="Sahl J."/>
            <person name="Wagner D."/>
        </authorList>
    </citation>
    <scope>NUCLEOTIDE SEQUENCE [LARGE SCALE GENOMIC DNA]</scope>
    <source>
        <strain evidence="6 7">Bp9025</strain>
    </source>
</reference>
<dbReference type="EMBL" id="QTQV01000009">
    <property type="protein sequence ID" value="RQT15002.1"/>
    <property type="molecule type" value="Genomic_DNA"/>
</dbReference>
<evidence type="ECO:0000256" key="3">
    <source>
        <dbReference type="ARBA" id="ARBA00023004"/>
    </source>
</evidence>
<dbReference type="InterPro" id="IPR050884">
    <property type="entry name" value="CNP_phosphodiesterase-III"/>
</dbReference>
<evidence type="ECO:0000256" key="1">
    <source>
        <dbReference type="ARBA" id="ARBA00022723"/>
    </source>
</evidence>
<gene>
    <name evidence="6" type="ORF">DF051_17830</name>
</gene>
<comment type="similarity">
    <text evidence="4">Belongs to the cyclic nucleotide phosphodiesterase class-III family.</text>
</comment>
<dbReference type="Gene3D" id="3.60.21.10">
    <property type="match status" value="1"/>
</dbReference>
<keyword evidence="2" id="KW-0378">Hydrolase</keyword>
<evidence type="ECO:0000259" key="5">
    <source>
        <dbReference type="Pfam" id="PF00149"/>
    </source>
</evidence>
<evidence type="ECO:0000256" key="4">
    <source>
        <dbReference type="ARBA" id="ARBA00025742"/>
    </source>
</evidence>
<dbReference type="GO" id="GO:0004112">
    <property type="term" value="F:cyclic-nucleotide phosphodiesterase activity"/>
    <property type="evidence" value="ECO:0007669"/>
    <property type="project" value="InterPro"/>
</dbReference>
<dbReference type="PANTHER" id="PTHR42988">
    <property type="entry name" value="PHOSPHOHYDROLASE"/>
    <property type="match status" value="1"/>
</dbReference>
<dbReference type="AlphaFoldDB" id="A0A3N8PTR1"/>
<dbReference type="InterPro" id="IPR004843">
    <property type="entry name" value="Calcineurin-like_PHP"/>
</dbReference>
<accession>A0A3N8PTR1</accession>
<feature type="domain" description="Calcineurin-like phosphoesterase" evidence="5">
    <location>
        <begin position="1"/>
        <end position="194"/>
    </location>
</feature>
<dbReference type="Pfam" id="PF00149">
    <property type="entry name" value="Metallophos"/>
    <property type="match status" value="1"/>
</dbReference>
<evidence type="ECO:0000256" key="2">
    <source>
        <dbReference type="ARBA" id="ARBA00022801"/>
    </source>
</evidence>
<dbReference type="GO" id="GO:0046872">
    <property type="term" value="F:metal ion binding"/>
    <property type="evidence" value="ECO:0007669"/>
    <property type="project" value="UniProtKB-KW"/>
</dbReference>
<comment type="caution">
    <text evidence="6">The sequence shown here is derived from an EMBL/GenBank/DDBJ whole genome shotgun (WGS) entry which is preliminary data.</text>
</comment>
<dbReference type="RefSeq" id="WP_124488523.1">
    <property type="nucleotide sequence ID" value="NZ_QTQV01000009.1"/>
</dbReference>
<protein>
    <submittedName>
        <fullName evidence="6">Phosphodiesterase</fullName>
    </submittedName>
</protein>
<dbReference type="Proteomes" id="UP000277921">
    <property type="component" value="Unassembled WGS sequence"/>
</dbReference>
<organism evidence="6 7">
    <name type="scientific">Burkholderia contaminans</name>
    <dbReference type="NCBI Taxonomy" id="488447"/>
    <lineage>
        <taxon>Bacteria</taxon>
        <taxon>Pseudomonadati</taxon>
        <taxon>Pseudomonadota</taxon>
        <taxon>Betaproteobacteria</taxon>
        <taxon>Burkholderiales</taxon>
        <taxon>Burkholderiaceae</taxon>
        <taxon>Burkholderia</taxon>
        <taxon>Burkholderia cepacia complex</taxon>
    </lineage>
</organism>
<sequence length="271" mass="30831">MKIIHITDVHLVPPGHELFETDPQDRLHACLKHVAAHHADADLCVMTGDLAHDGEEEAYIALRDALRDFPIPVQLVVGNHDDRRKFRGVFPDAPVDEHGFIQSYTDTPVGRFIFLDTKQDGTHAGWYCERRQAWLDARLNEAADKPSYLFMHHPPFRIHLPSMDNIMLRNPDDFAAIVGKHDVGHVFFGHVHRPVSGTWRNIPFSTLAGLNHQTALDFGQNGIVTSLEPPAYSIVFFDETGIVIHNHEFLDNSPRFRYDPNGKKDNQVMRI</sequence>
<dbReference type="InterPro" id="IPR029052">
    <property type="entry name" value="Metallo-depent_PP-like"/>
</dbReference>
<keyword evidence="1" id="KW-0479">Metal-binding</keyword>
<evidence type="ECO:0000313" key="7">
    <source>
        <dbReference type="Proteomes" id="UP000277921"/>
    </source>
</evidence>
<proteinExistence type="inferred from homology"/>
<evidence type="ECO:0000313" key="6">
    <source>
        <dbReference type="EMBL" id="RQT15002.1"/>
    </source>
</evidence>
<dbReference type="SUPFAM" id="SSF56300">
    <property type="entry name" value="Metallo-dependent phosphatases"/>
    <property type="match status" value="1"/>
</dbReference>
<name>A0A3N8PTR1_9BURK</name>